<evidence type="ECO:0000259" key="3">
    <source>
        <dbReference type="Pfam" id="PF00487"/>
    </source>
</evidence>
<feature type="domain" description="Cytochrome b5 heme-binding" evidence="2">
    <location>
        <begin position="225"/>
        <end position="272"/>
    </location>
</feature>
<dbReference type="PANTHER" id="PTHR19353">
    <property type="entry name" value="FATTY ACID DESATURASE 2"/>
    <property type="match status" value="1"/>
</dbReference>
<keyword evidence="5" id="KW-1185">Reference proteome</keyword>
<evidence type="ECO:0000313" key="5">
    <source>
        <dbReference type="Proteomes" id="UP000266841"/>
    </source>
</evidence>
<name>K0SBM7_THAOC</name>
<proteinExistence type="predicted"/>
<feature type="region of interest" description="Disordered" evidence="1">
    <location>
        <begin position="37"/>
        <end position="65"/>
    </location>
</feature>
<dbReference type="GO" id="GO:0016717">
    <property type="term" value="F:oxidoreductase activity, acting on paired donors, with oxidation of a pair of donors resulting in the reduction of molecular oxygen to two molecules of water"/>
    <property type="evidence" value="ECO:0007669"/>
    <property type="project" value="TreeGrafter"/>
</dbReference>
<dbReference type="GO" id="GO:0042759">
    <property type="term" value="P:long-chain fatty acid biosynthetic process"/>
    <property type="evidence" value="ECO:0007669"/>
    <property type="project" value="UniProtKB-ARBA"/>
</dbReference>
<dbReference type="eggNOG" id="KOG4232">
    <property type="taxonomic scope" value="Eukaryota"/>
</dbReference>
<comment type="caution">
    <text evidence="4">The sequence shown here is derived from an EMBL/GenBank/DDBJ whole genome shotgun (WGS) entry which is preliminary data.</text>
</comment>
<dbReference type="AlphaFoldDB" id="K0SBM7"/>
<evidence type="ECO:0000256" key="1">
    <source>
        <dbReference type="SAM" id="MobiDB-lite"/>
    </source>
</evidence>
<dbReference type="InterPro" id="IPR005804">
    <property type="entry name" value="FA_desaturase_dom"/>
</dbReference>
<dbReference type="PANTHER" id="PTHR19353:SF19">
    <property type="entry name" value="DELTA(5) FATTY ACID DESATURASE C-RELATED"/>
    <property type="match status" value="1"/>
</dbReference>
<gene>
    <name evidence="4" type="ORF">THAOC_17041</name>
</gene>
<dbReference type="OrthoDB" id="260091at2759"/>
<dbReference type="Pfam" id="PF00487">
    <property type="entry name" value="FA_desaturase"/>
    <property type="match status" value="1"/>
</dbReference>
<dbReference type="GO" id="GO:0016020">
    <property type="term" value="C:membrane"/>
    <property type="evidence" value="ECO:0007669"/>
    <property type="project" value="TreeGrafter"/>
</dbReference>
<evidence type="ECO:0008006" key="6">
    <source>
        <dbReference type="Google" id="ProtNLM"/>
    </source>
</evidence>
<dbReference type="Pfam" id="PF00173">
    <property type="entry name" value="Cyt-b5"/>
    <property type="match status" value="1"/>
</dbReference>
<dbReference type="InterPro" id="IPR001199">
    <property type="entry name" value="Cyt_B5-like_heme/steroid-bd"/>
</dbReference>
<organism evidence="4 5">
    <name type="scientific">Thalassiosira oceanica</name>
    <name type="common">Marine diatom</name>
    <dbReference type="NCBI Taxonomy" id="159749"/>
    <lineage>
        <taxon>Eukaryota</taxon>
        <taxon>Sar</taxon>
        <taxon>Stramenopiles</taxon>
        <taxon>Ochrophyta</taxon>
        <taxon>Bacillariophyta</taxon>
        <taxon>Coscinodiscophyceae</taxon>
        <taxon>Thalassiosirophycidae</taxon>
        <taxon>Thalassiosirales</taxon>
        <taxon>Thalassiosiraceae</taxon>
        <taxon>Thalassiosira</taxon>
    </lineage>
</organism>
<dbReference type="EMBL" id="AGNL01018949">
    <property type="protein sequence ID" value="EJK62349.1"/>
    <property type="molecule type" value="Genomic_DNA"/>
</dbReference>
<feature type="non-terminal residue" evidence="4">
    <location>
        <position position="1"/>
    </location>
</feature>
<sequence length="649" mass="72593">TSLASPGFASCVILKSRLSHREGHFDRDARDTLGLDGLHQPVSGSVGQEPSGRCRPGRREGHPRCEGVASRLDRTELNLSTHGRRWGGDACEAIDREARRGGDRERVLYYYPSPIFDPKRRHFLYSTAKRKSKTSHEMKCVTGVLTLLAGSVAAFTSPRIRRSTPNLISSTARHSSVLEPPAASTETVEATEEAAPTAWECNDEAECVAVPACDEEDCRTTLDVRIHSKWYDLSGWRKAHPAGAHWIDWYDGRDATEVMDAFHSAKGREMYKRLPESDEKTAAVLDASVAPYSQTEINFRELRDQLEADGWWDRDFVHEGKLLAIWASLVVGASVTASTAPPLSCFLLALSMTNAGWLGHDYIHGVDKFANTLRPFAAIAAGLGPTWWSDKHNKHHALTNEMGVDEDIATDPFLFTWAPDPKYDSPLRKIQLPQNCRPPDYIFYIPFSFLFALWRVDTLKVAVESVENKRPDAKDELWYLLSHYFLLLTFFPAQVWVPAVFLSGLISALIVTPTHQSEELFEDYQSDWATAQFRSTRNAVTTNPFSEWLWGGMQYQLEHHLFPSMPRSKYPALKPILTAFAEENKIPGGYRESGEFEIQRMNWELYRNVAEADPVPGAPYSRGHGQLGAINLGLSPGAGGVGLGPLFSK</sequence>
<protein>
    <recommendedName>
        <fullName evidence="6">Cytochrome b5 heme-binding domain-containing protein</fullName>
    </recommendedName>
</protein>
<dbReference type="GO" id="GO:0006636">
    <property type="term" value="P:unsaturated fatty acid biosynthetic process"/>
    <property type="evidence" value="ECO:0007669"/>
    <property type="project" value="UniProtKB-ARBA"/>
</dbReference>
<dbReference type="SUPFAM" id="SSF55856">
    <property type="entry name" value="Cytochrome b5-like heme/steroid binding domain"/>
    <property type="match status" value="1"/>
</dbReference>
<dbReference type="CDD" id="cd03506">
    <property type="entry name" value="Delta6-FADS-like"/>
    <property type="match status" value="1"/>
</dbReference>
<evidence type="ECO:0000259" key="2">
    <source>
        <dbReference type="Pfam" id="PF00173"/>
    </source>
</evidence>
<feature type="domain" description="Fatty acid desaturase" evidence="3">
    <location>
        <begin position="340"/>
        <end position="586"/>
    </location>
</feature>
<evidence type="ECO:0000313" key="4">
    <source>
        <dbReference type="EMBL" id="EJK62349.1"/>
    </source>
</evidence>
<dbReference type="InterPro" id="IPR036400">
    <property type="entry name" value="Cyt_B5-like_heme/steroid_sf"/>
</dbReference>
<dbReference type="Gene3D" id="3.10.120.10">
    <property type="entry name" value="Cytochrome b5-like heme/steroid binding domain"/>
    <property type="match status" value="1"/>
</dbReference>
<dbReference type="InterPro" id="IPR012171">
    <property type="entry name" value="Fatty_acid_desaturase"/>
</dbReference>
<reference evidence="4 5" key="1">
    <citation type="journal article" date="2012" name="Genome Biol.">
        <title>Genome and low-iron response of an oceanic diatom adapted to chronic iron limitation.</title>
        <authorList>
            <person name="Lommer M."/>
            <person name="Specht M."/>
            <person name="Roy A.S."/>
            <person name="Kraemer L."/>
            <person name="Andreson R."/>
            <person name="Gutowska M.A."/>
            <person name="Wolf J."/>
            <person name="Bergner S.V."/>
            <person name="Schilhabel M.B."/>
            <person name="Klostermeier U.C."/>
            <person name="Beiko R.G."/>
            <person name="Rosenstiel P."/>
            <person name="Hippler M."/>
            <person name="Laroche J."/>
        </authorList>
    </citation>
    <scope>NUCLEOTIDE SEQUENCE [LARGE SCALE GENOMIC DNA]</scope>
    <source>
        <strain evidence="4 5">CCMP1005</strain>
    </source>
</reference>
<accession>K0SBM7</accession>
<dbReference type="Proteomes" id="UP000266841">
    <property type="component" value="Unassembled WGS sequence"/>
</dbReference>